<evidence type="ECO:0000313" key="1">
    <source>
        <dbReference type="EMBL" id="SDH60354.1"/>
    </source>
</evidence>
<dbReference type="RefSeq" id="WP_034598154.1">
    <property type="nucleotide sequence ID" value="NZ_FNCP01000015.1"/>
</dbReference>
<protein>
    <submittedName>
        <fullName evidence="1">Spo0E like sporulation regulatory protein</fullName>
    </submittedName>
</protein>
<organism evidence="1 2">
    <name type="scientific">Desulfosporosinus hippei DSM 8344</name>
    <dbReference type="NCBI Taxonomy" id="1121419"/>
    <lineage>
        <taxon>Bacteria</taxon>
        <taxon>Bacillati</taxon>
        <taxon>Bacillota</taxon>
        <taxon>Clostridia</taxon>
        <taxon>Eubacteriales</taxon>
        <taxon>Desulfitobacteriaceae</taxon>
        <taxon>Desulfosporosinus</taxon>
    </lineage>
</organism>
<dbReference type="InterPro" id="IPR036638">
    <property type="entry name" value="HLH_DNA-bd_sf"/>
</dbReference>
<gene>
    <name evidence="1" type="ORF">SAMN05443529_115122</name>
</gene>
<dbReference type="Gene3D" id="4.10.280.10">
    <property type="entry name" value="Helix-loop-helix DNA-binding domain"/>
    <property type="match status" value="1"/>
</dbReference>
<keyword evidence="2" id="KW-1185">Reference proteome</keyword>
<dbReference type="InterPro" id="IPR037208">
    <property type="entry name" value="Spo0E-like_sf"/>
</dbReference>
<sequence length="60" mass="7409">MKLKVLEQIEALRLEMQQIALDKDLTDPRVVMVSQRLDLLINKFYLFQRKKWQRCYKRRA</sequence>
<dbReference type="GO" id="GO:0043937">
    <property type="term" value="P:regulation of sporulation"/>
    <property type="evidence" value="ECO:0007669"/>
    <property type="project" value="InterPro"/>
</dbReference>
<name>A0A1G8DRQ6_9FIRM</name>
<evidence type="ECO:0000313" key="2">
    <source>
        <dbReference type="Proteomes" id="UP000198656"/>
    </source>
</evidence>
<dbReference type="OrthoDB" id="1799551at2"/>
<dbReference type="SUPFAM" id="SSF140500">
    <property type="entry name" value="BAS1536-like"/>
    <property type="match status" value="1"/>
</dbReference>
<dbReference type="Proteomes" id="UP000198656">
    <property type="component" value="Unassembled WGS sequence"/>
</dbReference>
<dbReference type="Pfam" id="PF09388">
    <property type="entry name" value="SpoOE-like"/>
    <property type="match status" value="1"/>
</dbReference>
<dbReference type="EMBL" id="FNCP01000015">
    <property type="protein sequence ID" value="SDH60354.1"/>
    <property type="molecule type" value="Genomic_DNA"/>
</dbReference>
<accession>A0A1G8DRQ6</accession>
<dbReference type="GO" id="GO:0046983">
    <property type="term" value="F:protein dimerization activity"/>
    <property type="evidence" value="ECO:0007669"/>
    <property type="project" value="InterPro"/>
</dbReference>
<dbReference type="InterPro" id="IPR018540">
    <property type="entry name" value="Spo0E-like"/>
</dbReference>
<reference evidence="2" key="1">
    <citation type="submission" date="2016-10" db="EMBL/GenBank/DDBJ databases">
        <authorList>
            <person name="Varghese N."/>
            <person name="Submissions S."/>
        </authorList>
    </citation>
    <scope>NUCLEOTIDE SEQUENCE [LARGE SCALE GENOMIC DNA]</scope>
    <source>
        <strain evidence="2">DSM 8344</strain>
    </source>
</reference>
<dbReference type="AlphaFoldDB" id="A0A1G8DRQ6"/>
<proteinExistence type="predicted"/>